<sequence>MAKPDSIFVDFKWIILLLLFVEVSGRNRYKKYIEPSFVEETTNITVYKGQTAVLKCTVENLGPKTVVWRRISPNTFLSIGERMYAEIEEMSVDVTRYPKYDRVQTDLIIKHAQPTHSGLYECQISSTKIYNYIVQLNVLDTHPVFEPALTINGTVYVNKYSFINLTCNATGALRAPEDVDWFHNGIKIRQNDPHWRHRTYIYKYQQEVPGKSLVSTLMVERSEERDAGTYICRSSDKDTQSITVHVLNGVTADKNLQKREPNIGIVSKPGHQTLENSCSPCRLLNNGLFLMTFAVVFVHR</sequence>
<dbReference type="GeneID" id="111128313"/>
<evidence type="ECO:0000313" key="10">
    <source>
        <dbReference type="RefSeq" id="XP_022329587.1"/>
    </source>
</evidence>
<dbReference type="RefSeq" id="XP_022329584.1">
    <property type="nucleotide sequence ID" value="XM_022473876.1"/>
</dbReference>
<dbReference type="InterPro" id="IPR013783">
    <property type="entry name" value="Ig-like_fold"/>
</dbReference>
<dbReference type="PANTHER" id="PTHR23279">
    <property type="entry name" value="DEFECTIVE PROBOSCIS EXTENSION RESPONSE DPR -RELATED"/>
    <property type="match status" value="1"/>
</dbReference>
<gene>
    <name evidence="4 5 6 7 8 9 10" type="primary">LOC111128313</name>
</gene>
<reference evidence="4 5" key="1">
    <citation type="submission" date="2025-04" db="UniProtKB">
        <authorList>
            <consortium name="RefSeq"/>
        </authorList>
    </citation>
    <scope>IDENTIFICATION</scope>
    <source>
        <tissue evidence="4 5">Whole sample</tissue>
    </source>
</reference>
<name>A0A8B8DRG8_CRAVI</name>
<dbReference type="KEGG" id="cvn:111128313"/>
<dbReference type="SUPFAM" id="SSF48726">
    <property type="entry name" value="Immunoglobulin"/>
    <property type="match status" value="2"/>
</dbReference>
<evidence type="ECO:0000313" key="3">
    <source>
        <dbReference type="Proteomes" id="UP000694844"/>
    </source>
</evidence>
<evidence type="ECO:0000313" key="6">
    <source>
        <dbReference type="RefSeq" id="XP_022329583.1"/>
    </source>
</evidence>
<dbReference type="SMART" id="SM00409">
    <property type="entry name" value="IG"/>
    <property type="match status" value="2"/>
</dbReference>
<dbReference type="AlphaFoldDB" id="A0A8B8DRG8"/>
<dbReference type="PANTHER" id="PTHR23279:SF36">
    <property type="entry name" value="DEFECTIVE PROBOSCIS EXTENSION RESPONSE 9, ISOFORM A"/>
    <property type="match status" value="1"/>
</dbReference>
<feature type="chain" id="PRO_5044666351" evidence="1">
    <location>
        <begin position="26"/>
        <end position="300"/>
    </location>
</feature>
<dbReference type="SMART" id="SM00408">
    <property type="entry name" value="IGc2"/>
    <property type="match status" value="2"/>
</dbReference>
<dbReference type="InterPro" id="IPR036179">
    <property type="entry name" value="Ig-like_dom_sf"/>
</dbReference>
<dbReference type="RefSeq" id="XP_022329585.1">
    <property type="nucleotide sequence ID" value="XM_022473877.1"/>
</dbReference>
<dbReference type="Gene3D" id="2.60.40.10">
    <property type="entry name" value="Immunoglobulins"/>
    <property type="match status" value="2"/>
</dbReference>
<feature type="signal peptide" evidence="1">
    <location>
        <begin position="1"/>
        <end position="25"/>
    </location>
</feature>
<feature type="domain" description="Ig-like" evidence="2">
    <location>
        <begin position="147"/>
        <end position="243"/>
    </location>
</feature>
<accession>A0A8B8DRG8</accession>
<evidence type="ECO:0000313" key="4">
    <source>
        <dbReference type="RefSeq" id="XP_022329581.1"/>
    </source>
</evidence>
<evidence type="ECO:0000259" key="2">
    <source>
        <dbReference type="PROSITE" id="PS50835"/>
    </source>
</evidence>
<dbReference type="RefSeq" id="XP_022329586.1">
    <property type="nucleotide sequence ID" value="XM_022473878.1"/>
</dbReference>
<dbReference type="GO" id="GO:0050808">
    <property type="term" value="P:synapse organization"/>
    <property type="evidence" value="ECO:0007669"/>
    <property type="project" value="TreeGrafter"/>
</dbReference>
<dbReference type="InterPro" id="IPR037448">
    <property type="entry name" value="Zig-8"/>
</dbReference>
<evidence type="ECO:0000313" key="8">
    <source>
        <dbReference type="RefSeq" id="XP_022329585.1"/>
    </source>
</evidence>
<dbReference type="RefSeq" id="XP_022329581.1">
    <property type="nucleotide sequence ID" value="XM_022473873.1"/>
</dbReference>
<proteinExistence type="predicted"/>
<dbReference type="RefSeq" id="XP_022329587.1">
    <property type="nucleotide sequence ID" value="XM_022473879.1"/>
</dbReference>
<feature type="domain" description="Ig-like" evidence="2">
    <location>
        <begin position="35"/>
        <end position="126"/>
    </location>
</feature>
<dbReference type="Pfam" id="PF00047">
    <property type="entry name" value="ig"/>
    <property type="match status" value="1"/>
</dbReference>
<evidence type="ECO:0000256" key="1">
    <source>
        <dbReference type="SAM" id="SignalP"/>
    </source>
</evidence>
<dbReference type="OrthoDB" id="6365338at2759"/>
<evidence type="ECO:0000313" key="7">
    <source>
        <dbReference type="RefSeq" id="XP_022329584.1"/>
    </source>
</evidence>
<dbReference type="InterPro" id="IPR007110">
    <property type="entry name" value="Ig-like_dom"/>
</dbReference>
<evidence type="ECO:0000313" key="9">
    <source>
        <dbReference type="RefSeq" id="XP_022329586.1"/>
    </source>
</evidence>
<dbReference type="InterPro" id="IPR003598">
    <property type="entry name" value="Ig_sub2"/>
</dbReference>
<dbReference type="CDD" id="cd00096">
    <property type="entry name" value="Ig"/>
    <property type="match status" value="1"/>
</dbReference>
<dbReference type="InterPro" id="IPR013151">
    <property type="entry name" value="Immunoglobulin_dom"/>
</dbReference>
<keyword evidence="1" id="KW-0732">Signal</keyword>
<dbReference type="RefSeq" id="XP_022329582.1">
    <property type="nucleotide sequence ID" value="XM_022473874.1"/>
</dbReference>
<keyword evidence="3" id="KW-1185">Reference proteome</keyword>
<organism evidence="3 4">
    <name type="scientific">Crassostrea virginica</name>
    <name type="common">Eastern oyster</name>
    <dbReference type="NCBI Taxonomy" id="6565"/>
    <lineage>
        <taxon>Eukaryota</taxon>
        <taxon>Metazoa</taxon>
        <taxon>Spiralia</taxon>
        <taxon>Lophotrochozoa</taxon>
        <taxon>Mollusca</taxon>
        <taxon>Bivalvia</taxon>
        <taxon>Autobranchia</taxon>
        <taxon>Pteriomorphia</taxon>
        <taxon>Ostreida</taxon>
        <taxon>Ostreoidea</taxon>
        <taxon>Ostreidae</taxon>
        <taxon>Crassostrea</taxon>
    </lineage>
</organism>
<protein>
    <submittedName>
        <fullName evidence="4 5">Uncharacterized protein LOC111128313 isoform X1</fullName>
    </submittedName>
</protein>
<dbReference type="GO" id="GO:0032589">
    <property type="term" value="C:neuron projection membrane"/>
    <property type="evidence" value="ECO:0007669"/>
    <property type="project" value="TreeGrafter"/>
</dbReference>
<dbReference type="Pfam" id="PF13927">
    <property type="entry name" value="Ig_3"/>
    <property type="match status" value="1"/>
</dbReference>
<dbReference type="InterPro" id="IPR003599">
    <property type="entry name" value="Ig_sub"/>
</dbReference>
<evidence type="ECO:0000313" key="5">
    <source>
        <dbReference type="RefSeq" id="XP_022329582.1"/>
    </source>
</evidence>
<dbReference type="Proteomes" id="UP000694844">
    <property type="component" value="Chromosome 4"/>
</dbReference>
<dbReference type="RefSeq" id="XP_022329583.1">
    <property type="nucleotide sequence ID" value="XM_022473875.1"/>
</dbReference>
<dbReference type="PROSITE" id="PS50835">
    <property type="entry name" value="IG_LIKE"/>
    <property type="match status" value="2"/>
</dbReference>